<sequence>MNTIAKTIAELRILIGYLGEKGQANWWGSEFFGATAAAFLAPIFNRSLFLAQYQGATAAAAKVHDEVIGVGRIYHLFRLPIGLEQASADALNDTAFVQILQGRLASRELAMVRLAELAEKPESASPGPVSLGQMSQDLQAELQRAAGFYCAALTSGIQTFPYVREVE</sequence>
<evidence type="ECO:0000313" key="1">
    <source>
        <dbReference type="EMBL" id="AKV07982.1"/>
    </source>
</evidence>
<dbReference type="eggNOG" id="ENOG5032WNP">
    <property type="taxonomic scope" value="Bacteria"/>
</dbReference>
<dbReference type="NCBIfam" id="NF033447">
    <property type="entry name" value="BrxE_fam"/>
    <property type="match status" value="1"/>
</dbReference>
<gene>
    <name evidence="1" type="ORF">B723_16840</name>
</gene>
<reference evidence="1 2" key="1">
    <citation type="journal article" date="2012" name="J. Bacteriol.">
        <title>Draft genome sequence of the cyanide-utilizing bacterium Pseudomonas fluorescens strain NCIMB 11764.</title>
        <authorList>
            <person name="Vilo C.A."/>
            <person name="Benedik M.J."/>
            <person name="Kunz D.A."/>
            <person name="Dong Q."/>
        </authorList>
    </citation>
    <scope>NUCLEOTIDE SEQUENCE [LARGE SCALE GENOMIC DNA]</scope>
    <source>
        <strain evidence="1 2">NCIMB 11764</strain>
    </source>
</reference>
<dbReference type="OrthoDB" id="8566355at2"/>
<dbReference type="AlphaFoldDB" id="A0A0K1QQP9"/>
<dbReference type="Proteomes" id="UP000017175">
    <property type="component" value="Chromosome"/>
</dbReference>
<protein>
    <recommendedName>
        <fullName evidence="3">BrxE family protein</fullName>
    </recommendedName>
</protein>
<organism evidence="1 2">
    <name type="scientific">Pseudomonas fluorescens NCIMB 11764</name>
    <dbReference type="NCBI Taxonomy" id="1221522"/>
    <lineage>
        <taxon>Bacteria</taxon>
        <taxon>Pseudomonadati</taxon>
        <taxon>Pseudomonadota</taxon>
        <taxon>Gammaproteobacteria</taxon>
        <taxon>Pseudomonadales</taxon>
        <taxon>Pseudomonadaceae</taxon>
        <taxon>Pseudomonas</taxon>
    </lineage>
</organism>
<proteinExistence type="predicted"/>
<evidence type="ECO:0000313" key="2">
    <source>
        <dbReference type="Proteomes" id="UP000017175"/>
    </source>
</evidence>
<name>A0A0K1QQP9_PSEFL</name>
<dbReference type="InterPro" id="IPR058690">
    <property type="entry name" value="BrxE"/>
</dbReference>
<accession>A0A0K1QQP9</accession>
<dbReference type="RefSeq" id="WP_017337795.1">
    <property type="nucleotide sequence ID" value="NZ_CP010945.1"/>
</dbReference>
<evidence type="ECO:0008006" key="3">
    <source>
        <dbReference type="Google" id="ProtNLM"/>
    </source>
</evidence>
<dbReference type="Pfam" id="PF26412">
    <property type="entry name" value="BrxE"/>
    <property type="match status" value="1"/>
</dbReference>
<dbReference type="EMBL" id="CP010945">
    <property type="protein sequence ID" value="AKV07982.1"/>
    <property type="molecule type" value="Genomic_DNA"/>
</dbReference>